<name>A0A413RHY6_9CELL</name>
<dbReference type="Proteomes" id="UP000283374">
    <property type="component" value="Unassembled WGS sequence"/>
</dbReference>
<keyword evidence="1" id="KW-0812">Transmembrane</keyword>
<feature type="transmembrane region" description="Helical" evidence="1">
    <location>
        <begin position="60"/>
        <end position="79"/>
    </location>
</feature>
<evidence type="ECO:0000313" key="2">
    <source>
        <dbReference type="EMBL" id="RHA37865.1"/>
    </source>
</evidence>
<keyword evidence="3" id="KW-1185">Reference proteome</keyword>
<reference evidence="2 3" key="1">
    <citation type="submission" date="2018-08" db="EMBL/GenBank/DDBJ databases">
        <title>Cellulomonas rhizosphaerae sp. nov., a novel actinomycete isolated from soil.</title>
        <authorList>
            <person name="Tian Y."/>
        </authorList>
    </citation>
    <scope>NUCLEOTIDE SEQUENCE [LARGE SCALE GENOMIC DNA]</scope>
    <source>
        <strain evidence="2 3">NEAU-TCZ24</strain>
    </source>
</reference>
<sequence>MADNTLAHRAQHATTTEAVHLPPTAAPTNHGKTLAAWVTSWVIVAGGTIAGLAVAFAVVWLFWVGIGICLAGLVAGWVLKSMGYGQGGAATLARQKEHGGH</sequence>
<feature type="transmembrane region" description="Helical" evidence="1">
    <location>
        <begin position="34"/>
        <end position="54"/>
    </location>
</feature>
<dbReference type="EMBL" id="QWKP01000219">
    <property type="protein sequence ID" value="RHA37865.1"/>
    <property type="molecule type" value="Genomic_DNA"/>
</dbReference>
<evidence type="ECO:0000313" key="3">
    <source>
        <dbReference type="Proteomes" id="UP000283374"/>
    </source>
</evidence>
<gene>
    <name evidence="2" type="ORF">D1825_15680</name>
</gene>
<dbReference type="OrthoDB" id="5149710at2"/>
<proteinExistence type="predicted"/>
<evidence type="ECO:0000256" key="1">
    <source>
        <dbReference type="SAM" id="Phobius"/>
    </source>
</evidence>
<dbReference type="RefSeq" id="WP_118768355.1">
    <property type="nucleotide sequence ID" value="NZ_QWKP01000219.1"/>
</dbReference>
<organism evidence="2 3">
    <name type="scientific">Cellulomonas rhizosphaerae</name>
    <dbReference type="NCBI Taxonomy" id="2293719"/>
    <lineage>
        <taxon>Bacteria</taxon>
        <taxon>Bacillati</taxon>
        <taxon>Actinomycetota</taxon>
        <taxon>Actinomycetes</taxon>
        <taxon>Micrococcales</taxon>
        <taxon>Cellulomonadaceae</taxon>
        <taxon>Cellulomonas</taxon>
    </lineage>
</organism>
<protein>
    <submittedName>
        <fullName evidence="2">Uncharacterized protein</fullName>
    </submittedName>
</protein>
<comment type="caution">
    <text evidence="2">The sequence shown here is derived from an EMBL/GenBank/DDBJ whole genome shotgun (WGS) entry which is preliminary data.</text>
</comment>
<dbReference type="NCBIfam" id="NF041681">
    <property type="entry name" value="HGxxPAAW"/>
    <property type="match status" value="1"/>
</dbReference>
<keyword evidence="1" id="KW-1133">Transmembrane helix</keyword>
<keyword evidence="1" id="KW-0472">Membrane</keyword>
<dbReference type="AlphaFoldDB" id="A0A413RHY6"/>
<accession>A0A413RHY6</accession>